<feature type="domain" description="CCHC-type" evidence="3">
    <location>
        <begin position="211"/>
        <end position="224"/>
    </location>
</feature>
<feature type="compositionally biased region" description="Basic residues" evidence="2">
    <location>
        <begin position="320"/>
        <end position="331"/>
    </location>
</feature>
<dbReference type="Proteomes" id="UP000583929">
    <property type="component" value="Unassembled WGS sequence"/>
</dbReference>
<dbReference type="InterPro" id="IPR001878">
    <property type="entry name" value="Znf_CCHC"/>
</dbReference>
<dbReference type="EMBL" id="JAATIQ010000386">
    <property type="protein sequence ID" value="KAF4358377.1"/>
    <property type="molecule type" value="Genomic_DNA"/>
</dbReference>
<dbReference type="PROSITE" id="PS50158">
    <property type="entry name" value="ZF_CCHC"/>
    <property type="match status" value="1"/>
</dbReference>
<dbReference type="InterPro" id="IPR040256">
    <property type="entry name" value="At4g02000-like"/>
</dbReference>
<accession>A0A7J6EIW2</accession>
<keyword evidence="1" id="KW-0862">Zinc</keyword>
<dbReference type="GO" id="GO:0003676">
    <property type="term" value="F:nucleic acid binding"/>
    <property type="evidence" value="ECO:0007669"/>
    <property type="project" value="InterPro"/>
</dbReference>
<evidence type="ECO:0000259" key="3">
    <source>
        <dbReference type="PROSITE" id="PS50158"/>
    </source>
</evidence>
<evidence type="ECO:0000256" key="2">
    <source>
        <dbReference type="SAM" id="MobiDB-lite"/>
    </source>
</evidence>
<proteinExistence type="predicted"/>
<dbReference type="PANTHER" id="PTHR31286:SF167">
    <property type="entry name" value="OS09G0268800 PROTEIN"/>
    <property type="match status" value="1"/>
</dbReference>
<feature type="region of interest" description="Disordered" evidence="2">
    <location>
        <begin position="313"/>
        <end position="336"/>
    </location>
</feature>
<sequence>MEIVNAPVVNARGKAVSCVEATISLNPSASSLKALSSLCLVGRVVAPMVVDEDDVKEYVTKNWLKKVAVLAMDDGLSKPNTFKLGFDCEEDRQWALDQSPWSFKGYSFVLCSWKLGGEGINSVDKINLWVQIPNLPHEYFSVDNGKLLGGLSGKVLKVELEEDKPFSWHLFLRVLVELNIENSLFLGCFFDLDSGIKRWLQFKYEKVGIFCYFCGRLGHQRKGCTLSSPSTVANSVGVPFPLFGPGLSTASKFHDVFTSTVMKRGSTSSTGSIAVDVLGVGTETVPRIAVAGANLKDFGDRSPSRAVTMMDRDFSGRGKGMQKKWIPKKKSAGSCRGRAEMGNKVMENLNSDGKLSASFPNILPLTGGYKGENQVGLINATNMEKPPLIMTDAVTDTLSIGKGGGPSRLDGPTGPKAKCGKNGFFGSEEGCGPVALFNSGPVLSNSKQVGSGVLFYNSKAIIEKAFEIGDNSQPEPTLKDVADGEAAHPCMEKEKDLSNVVAQLESGNGSLGVPSCDEGKALSQFFKAQEELLYDLKHFGKLDLYEIKRLGGDIGVPTSSEVNERSTPFKKRKFEGSASLCARPH</sequence>
<gene>
    <name evidence="4" type="ORF">G4B88_008537</name>
</gene>
<dbReference type="PANTHER" id="PTHR31286">
    <property type="entry name" value="GLYCINE-RICH CELL WALL STRUCTURAL PROTEIN 1.8-LIKE"/>
    <property type="match status" value="1"/>
</dbReference>
<protein>
    <recommendedName>
        <fullName evidence="3">CCHC-type domain-containing protein</fullName>
    </recommendedName>
</protein>
<dbReference type="Pfam" id="PF14392">
    <property type="entry name" value="zf-CCHC_4"/>
    <property type="match status" value="1"/>
</dbReference>
<keyword evidence="1" id="KW-0863">Zinc-finger</keyword>
<dbReference type="InterPro" id="IPR025836">
    <property type="entry name" value="Zn_knuckle_CX2CX4HX4C"/>
</dbReference>
<evidence type="ECO:0000313" key="4">
    <source>
        <dbReference type="EMBL" id="KAF4358377.1"/>
    </source>
</evidence>
<dbReference type="Pfam" id="PF14111">
    <property type="entry name" value="DUF4283"/>
    <property type="match status" value="1"/>
</dbReference>
<keyword evidence="1" id="KW-0479">Metal-binding</keyword>
<dbReference type="InterPro" id="IPR025558">
    <property type="entry name" value="DUF4283"/>
</dbReference>
<comment type="caution">
    <text evidence="4">The sequence shown here is derived from an EMBL/GenBank/DDBJ whole genome shotgun (WGS) entry which is preliminary data.</text>
</comment>
<evidence type="ECO:0000313" key="5">
    <source>
        <dbReference type="Proteomes" id="UP000583929"/>
    </source>
</evidence>
<organism evidence="4 5">
    <name type="scientific">Cannabis sativa</name>
    <name type="common">Hemp</name>
    <name type="synonym">Marijuana</name>
    <dbReference type="NCBI Taxonomy" id="3483"/>
    <lineage>
        <taxon>Eukaryota</taxon>
        <taxon>Viridiplantae</taxon>
        <taxon>Streptophyta</taxon>
        <taxon>Embryophyta</taxon>
        <taxon>Tracheophyta</taxon>
        <taxon>Spermatophyta</taxon>
        <taxon>Magnoliopsida</taxon>
        <taxon>eudicotyledons</taxon>
        <taxon>Gunneridae</taxon>
        <taxon>Pentapetalae</taxon>
        <taxon>rosids</taxon>
        <taxon>fabids</taxon>
        <taxon>Rosales</taxon>
        <taxon>Cannabaceae</taxon>
        <taxon>Cannabis</taxon>
    </lineage>
</organism>
<reference evidence="4 5" key="1">
    <citation type="journal article" date="2020" name="bioRxiv">
        <title>Sequence and annotation of 42 cannabis genomes reveals extensive copy number variation in cannabinoid synthesis and pathogen resistance genes.</title>
        <authorList>
            <person name="Mckernan K.J."/>
            <person name="Helbert Y."/>
            <person name="Kane L.T."/>
            <person name="Ebling H."/>
            <person name="Zhang L."/>
            <person name="Liu B."/>
            <person name="Eaton Z."/>
            <person name="Mclaughlin S."/>
            <person name="Kingan S."/>
            <person name="Baybayan P."/>
            <person name="Concepcion G."/>
            <person name="Jordan M."/>
            <person name="Riva A."/>
            <person name="Barbazuk W."/>
            <person name="Harkins T."/>
        </authorList>
    </citation>
    <scope>NUCLEOTIDE SEQUENCE [LARGE SCALE GENOMIC DNA]</scope>
    <source>
        <strain evidence="5">cv. Jamaican Lion 4</strain>
        <tissue evidence="4">Leaf</tissue>
    </source>
</reference>
<evidence type="ECO:0000256" key="1">
    <source>
        <dbReference type="PROSITE-ProRule" id="PRU00047"/>
    </source>
</evidence>
<dbReference type="AlphaFoldDB" id="A0A7J6EIW2"/>
<name>A0A7J6EIW2_CANSA</name>
<keyword evidence="5" id="KW-1185">Reference proteome</keyword>
<dbReference type="GO" id="GO:0008270">
    <property type="term" value="F:zinc ion binding"/>
    <property type="evidence" value="ECO:0007669"/>
    <property type="project" value="UniProtKB-KW"/>
</dbReference>